<keyword evidence="3" id="KW-1185">Reference proteome</keyword>
<feature type="transmembrane region" description="Helical" evidence="1">
    <location>
        <begin position="12"/>
        <end position="38"/>
    </location>
</feature>
<evidence type="ECO:0000256" key="1">
    <source>
        <dbReference type="SAM" id="Phobius"/>
    </source>
</evidence>
<accession>A0A1T4PA09</accession>
<feature type="transmembrane region" description="Helical" evidence="1">
    <location>
        <begin position="175"/>
        <end position="196"/>
    </location>
</feature>
<evidence type="ECO:0000313" key="3">
    <source>
        <dbReference type="Proteomes" id="UP000189857"/>
    </source>
</evidence>
<gene>
    <name evidence="2" type="ORF">SAMN02745110_01890</name>
</gene>
<dbReference type="AlphaFoldDB" id="A0A1T4PA09"/>
<keyword evidence="1" id="KW-0472">Membrane</keyword>
<dbReference type="EMBL" id="FUXA01000011">
    <property type="protein sequence ID" value="SJZ88289.1"/>
    <property type="molecule type" value="Genomic_DNA"/>
</dbReference>
<keyword evidence="1" id="KW-1133">Transmembrane helix</keyword>
<keyword evidence="1" id="KW-0812">Transmembrane</keyword>
<dbReference type="RefSeq" id="WP_078787710.1">
    <property type="nucleotide sequence ID" value="NZ_FMTO01000010.1"/>
</dbReference>
<proteinExistence type="predicted"/>
<organism evidence="2 3">
    <name type="scientific">Eubacterium ruminantium</name>
    <dbReference type="NCBI Taxonomy" id="42322"/>
    <lineage>
        <taxon>Bacteria</taxon>
        <taxon>Bacillati</taxon>
        <taxon>Bacillota</taxon>
        <taxon>Clostridia</taxon>
        <taxon>Eubacteriales</taxon>
        <taxon>Eubacteriaceae</taxon>
        <taxon>Eubacterium</taxon>
    </lineage>
</organism>
<protein>
    <submittedName>
        <fullName evidence="2">Uncharacterized protein</fullName>
    </submittedName>
</protein>
<evidence type="ECO:0000313" key="2">
    <source>
        <dbReference type="EMBL" id="SJZ88289.1"/>
    </source>
</evidence>
<dbReference type="Proteomes" id="UP000189857">
    <property type="component" value="Unassembled WGS sequence"/>
</dbReference>
<reference evidence="2 3" key="1">
    <citation type="submission" date="2017-02" db="EMBL/GenBank/DDBJ databases">
        <authorList>
            <person name="Peterson S.W."/>
        </authorList>
    </citation>
    <scope>NUCLEOTIDE SEQUENCE [LARGE SCALE GENOMIC DNA]</scope>
    <source>
        <strain evidence="2 3">ATCC 17233</strain>
    </source>
</reference>
<name>A0A1T4PA09_9FIRM</name>
<dbReference type="OrthoDB" id="2028711at2"/>
<sequence>MRYKNKNIRWYYSVMYTVFVIGSVVIGLGLLLMIIGLISTSKRLNNVQHIDTVLQDSGNHAGNAAYFDITESPVFLSSYKKDDYYLITDGNEYRIAELGGKEYEKIKSAVDETGSYHVCGMTHFIVDSDTRKDIASKVSSLTGQNMTSKTMDDVLGDVVIECMKINFWNLYKNSAGMVGIIIVPIFLILLFLPSFYELRTSRKVTSLGNITAKEIDAEACKDGSVWLSDLRIYVTENMVLGIISDAKKHYGQVALKYNEIQRIYGYNKSDENKPVERSYIVEAVAVDGNKYILSDSKMTWSSDDWTNEMDTLFELIKDKNPNVQCEPDDVKYLTYRFAYTVLDEDGNESSEMAVDAEDIISDFNSSNLESYFKPADAIVSMKMSIPADGVVEITTGFFGDREEEVKPVLYDFLKGQLMDGWGEDVNMDYGCVIDFKELDVH</sequence>